<dbReference type="GO" id="GO:0071555">
    <property type="term" value="P:cell wall organization"/>
    <property type="evidence" value="ECO:0007669"/>
    <property type="project" value="UniProtKB-KW"/>
</dbReference>
<evidence type="ECO:0000259" key="9">
    <source>
        <dbReference type="Pfam" id="PF01225"/>
    </source>
</evidence>
<keyword evidence="2" id="KW-0132">Cell division</keyword>
<dbReference type="GO" id="GO:0008360">
    <property type="term" value="P:regulation of cell shape"/>
    <property type="evidence" value="ECO:0007669"/>
    <property type="project" value="UniProtKB-KW"/>
</dbReference>
<dbReference type="GO" id="GO:0008763">
    <property type="term" value="F:UDP-N-acetylmuramate-L-alanine ligase activity"/>
    <property type="evidence" value="ECO:0007669"/>
    <property type="project" value="UniProtKB-EC"/>
</dbReference>
<keyword evidence="6" id="KW-0573">Peptidoglycan synthesis</keyword>
<dbReference type="Pfam" id="PF01225">
    <property type="entry name" value="Mur_ligase"/>
    <property type="match status" value="1"/>
</dbReference>
<comment type="caution">
    <text evidence="12">The sequence shown here is derived from an EMBL/GenBank/DDBJ whole genome shotgun (WGS) entry which is preliminary data.</text>
</comment>
<keyword evidence="7" id="KW-0131">Cell cycle</keyword>
<keyword evidence="4" id="KW-0067">ATP-binding</keyword>
<dbReference type="InterPro" id="IPR004101">
    <property type="entry name" value="Mur_ligase_C"/>
</dbReference>
<sequence>MSDWNSKRIHFTGVGGVGMAGLAHICADLGCCVSGSDVADSAMLASLRQRGLAVRVGHDDVLPGPPDRLVYSAAVPEDDPERQEAARRGIGSMRRGEFLGELARAFPRTVAVAGSHGKTSTTAMIAHICRQAAMEPGYLVGGLVNGWERAAGAGRGELLVAEVDESDGTQVFFHADIAVILNIDDDHCWSHGGVEALERCFVDFARKARRVVAWRSDSCVRLLGGLEQVEFVDEALALLAPVPLALSGRHNRVNGAVAVAVAGLLGVPAAQARAALLSYPGVQRRLSERYRRADGGLVVLEDYAHHPAELRATLDAIGEAYPGYRRLLLFQPHRYERVKRYASDFAAILAEAEQAWVMAPFAAWRHDEEIADPELIVRLAREQSPGCAVAYLPNDPARVAGALLHALAARPAGEPQLLALIGAGDISAVWPALRTALDA</sequence>
<evidence type="ECO:0000256" key="6">
    <source>
        <dbReference type="ARBA" id="ARBA00022984"/>
    </source>
</evidence>
<keyword evidence="8" id="KW-0961">Cell wall biogenesis/degradation</keyword>
<keyword evidence="1 12" id="KW-0436">Ligase</keyword>
<dbReference type="GO" id="GO:0051301">
    <property type="term" value="P:cell division"/>
    <property type="evidence" value="ECO:0007669"/>
    <property type="project" value="UniProtKB-KW"/>
</dbReference>
<proteinExistence type="predicted"/>
<gene>
    <name evidence="12" type="ORF">J3R75_002580</name>
</gene>
<keyword evidence="3" id="KW-0547">Nucleotide-binding</keyword>
<dbReference type="Pfam" id="PF08245">
    <property type="entry name" value="Mur_ligase_M"/>
    <property type="match status" value="1"/>
</dbReference>
<dbReference type="InterPro" id="IPR000713">
    <property type="entry name" value="Mur_ligase_N"/>
</dbReference>
<feature type="domain" description="Mur ligase C-terminal" evidence="10">
    <location>
        <begin position="290"/>
        <end position="395"/>
    </location>
</feature>
<dbReference type="InterPro" id="IPR036615">
    <property type="entry name" value="Mur_ligase_C_dom_sf"/>
</dbReference>
<evidence type="ECO:0000313" key="13">
    <source>
        <dbReference type="Proteomes" id="UP001238163"/>
    </source>
</evidence>
<dbReference type="Gene3D" id="3.40.1190.10">
    <property type="entry name" value="Mur-like, catalytic domain"/>
    <property type="match status" value="1"/>
</dbReference>
<feature type="domain" description="Mur ligase central" evidence="11">
    <location>
        <begin position="112"/>
        <end position="218"/>
    </location>
</feature>
<dbReference type="SUPFAM" id="SSF53244">
    <property type="entry name" value="MurD-like peptide ligases, peptide-binding domain"/>
    <property type="match status" value="1"/>
</dbReference>
<dbReference type="EC" id="6.3.2.8" evidence="12"/>
<dbReference type="InterPro" id="IPR036565">
    <property type="entry name" value="Mur-like_cat_sf"/>
</dbReference>
<dbReference type="Gene3D" id="3.90.190.20">
    <property type="entry name" value="Mur ligase, C-terminal domain"/>
    <property type="match status" value="1"/>
</dbReference>
<dbReference type="PANTHER" id="PTHR43445:SF3">
    <property type="entry name" value="UDP-N-ACETYLMURAMATE--L-ALANINE LIGASE"/>
    <property type="match status" value="1"/>
</dbReference>
<evidence type="ECO:0000256" key="7">
    <source>
        <dbReference type="ARBA" id="ARBA00023306"/>
    </source>
</evidence>
<dbReference type="Gene3D" id="3.40.50.720">
    <property type="entry name" value="NAD(P)-binding Rossmann-like Domain"/>
    <property type="match status" value="1"/>
</dbReference>
<dbReference type="InterPro" id="IPR050061">
    <property type="entry name" value="MurCDEF_pg_biosynth"/>
</dbReference>
<evidence type="ECO:0000256" key="5">
    <source>
        <dbReference type="ARBA" id="ARBA00022960"/>
    </source>
</evidence>
<keyword evidence="5" id="KW-0133">Cell shape</keyword>
<evidence type="ECO:0000256" key="3">
    <source>
        <dbReference type="ARBA" id="ARBA00022741"/>
    </source>
</evidence>
<dbReference type="RefSeq" id="WP_307262027.1">
    <property type="nucleotide sequence ID" value="NZ_JAUSVL010000001.1"/>
</dbReference>
<accession>A0AAE4APX3</accession>
<dbReference type="EMBL" id="JAUSVL010000001">
    <property type="protein sequence ID" value="MDQ0290473.1"/>
    <property type="molecule type" value="Genomic_DNA"/>
</dbReference>
<keyword evidence="13" id="KW-1185">Reference proteome</keyword>
<dbReference type="AlphaFoldDB" id="A0AAE4APX3"/>
<feature type="domain" description="Mur ligase N-terminal catalytic" evidence="9">
    <location>
        <begin position="8"/>
        <end position="106"/>
    </location>
</feature>
<evidence type="ECO:0000256" key="2">
    <source>
        <dbReference type="ARBA" id="ARBA00022618"/>
    </source>
</evidence>
<protein>
    <submittedName>
        <fullName evidence="12">UDP-N-acetylmuramate--alanine ligase</fullName>
        <ecNumber evidence="12">6.3.2.8</ecNumber>
    </submittedName>
</protein>
<evidence type="ECO:0000256" key="4">
    <source>
        <dbReference type="ARBA" id="ARBA00022840"/>
    </source>
</evidence>
<dbReference type="Pfam" id="PF02875">
    <property type="entry name" value="Mur_ligase_C"/>
    <property type="match status" value="1"/>
</dbReference>
<organism evidence="12 13">
    <name type="scientific">Oligosphaera ethanolica</name>
    <dbReference type="NCBI Taxonomy" id="760260"/>
    <lineage>
        <taxon>Bacteria</taxon>
        <taxon>Pseudomonadati</taxon>
        <taxon>Lentisphaerota</taxon>
        <taxon>Oligosphaeria</taxon>
        <taxon>Oligosphaerales</taxon>
        <taxon>Oligosphaeraceae</taxon>
        <taxon>Oligosphaera</taxon>
    </lineage>
</organism>
<dbReference type="SUPFAM" id="SSF53623">
    <property type="entry name" value="MurD-like peptide ligases, catalytic domain"/>
    <property type="match status" value="1"/>
</dbReference>
<evidence type="ECO:0000259" key="10">
    <source>
        <dbReference type="Pfam" id="PF02875"/>
    </source>
</evidence>
<dbReference type="InterPro" id="IPR013221">
    <property type="entry name" value="Mur_ligase_cen"/>
</dbReference>
<dbReference type="PANTHER" id="PTHR43445">
    <property type="entry name" value="UDP-N-ACETYLMURAMATE--L-ALANINE LIGASE-RELATED"/>
    <property type="match status" value="1"/>
</dbReference>
<dbReference type="GO" id="GO:0005524">
    <property type="term" value="F:ATP binding"/>
    <property type="evidence" value="ECO:0007669"/>
    <property type="project" value="UniProtKB-KW"/>
</dbReference>
<name>A0AAE4APX3_9BACT</name>
<evidence type="ECO:0000313" key="12">
    <source>
        <dbReference type="EMBL" id="MDQ0290473.1"/>
    </source>
</evidence>
<dbReference type="GO" id="GO:0009252">
    <property type="term" value="P:peptidoglycan biosynthetic process"/>
    <property type="evidence" value="ECO:0007669"/>
    <property type="project" value="UniProtKB-KW"/>
</dbReference>
<evidence type="ECO:0000256" key="1">
    <source>
        <dbReference type="ARBA" id="ARBA00022598"/>
    </source>
</evidence>
<dbReference type="Proteomes" id="UP001238163">
    <property type="component" value="Unassembled WGS sequence"/>
</dbReference>
<evidence type="ECO:0000256" key="8">
    <source>
        <dbReference type="ARBA" id="ARBA00023316"/>
    </source>
</evidence>
<evidence type="ECO:0000259" key="11">
    <source>
        <dbReference type="Pfam" id="PF08245"/>
    </source>
</evidence>
<reference evidence="12" key="1">
    <citation type="submission" date="2023-07" db="EMBL/GenBank/DDBJ databases">
        <title>Genomic Encyclopedia of Type Strains, Phase IV (KMG-IV): sequencing the most valuable type-strain genomes for metagenomic binning, comparative biology and taxonomic classification.</title>
        <authorList>
            <person name="Goeker M."/>
        </authorList>
    </citation>
    <scope>NUCLEOTIDE SEQUENCE</scope>
    <source>
        <strain evidence="12">DSM 24202</strain>
    </source>
</reference>
<dbReference type="SUPFAM" id="SSF51984">
    <property type="entry name" value="MurCD N-terminal domain"/>
    <property type="match status" value="1"/>
</dbReference>